<dbReference type="InterPro" id="IPR037401">
    <property type="entry name" value="SnoaL-like"/>
</dbReference>
<comment type="caution">
    <text evidence="3">The sequence shown here is derived from an EMBL/GenBank/DDBJ whole genome shotgun (WGS) entry which is preliminary data.</text>
</comment>
<dbReference type="Proteomes" id="UP000441032">
    <property type="component" value="Unassembled WGS sequence"/>
</dbReference>
<gene>
    <name evidence="3" type="ORF">GJQ57_02415</name>
</gene>
<dbReference type="Pfam" id="PF12697">
    <property type="entry name" value="Abhydrolase_6"/>
    <property type="match status" value="1"/>
</dbReference>
<dbReference type="InterPro" id="IPR000073">
    <property type="entry name" value="AB_hydrolase_1"/>
</dbReference>
<dbReference type="PANTHER" id="PTHR43798">
    <property type="entry name" value="MONOACYLGLYCEROL LIPASE"/>
    <property type="match status" value="1"/>
</dbReference>
<dbReference type="RefSeq" id="WP_154205591.1">
    <property type="nucleotide sequence ID" value="NZ_WJYN01000001.1"/>
</dbReference>
<name>A0A7X2L9U3_RALPI</name>
<evidence type="ECO:0000259" key="2">
    <source>
        <dbReference type="SMART" id="SM00824"/>
    </source>
</evidence>
<sequence>MVIDSNGTHIHVKQRGNGELALVFLHYYGGSARTWDAVADELADRYRIVATDHRGWGDSEAPADHYGIADLAADAEGVIEALGLRRYVLIGHSMGGKVAQLMASRRPNGLEGLVLVAPSPPSPMLLSDAQRATLTGAYQTRESVEFVIDHVLTAKPLDAAYREQVIEDSLRGAPQAKSAWPELAMREDITAATTSIDAPTIVISGELDQVDRIATLQAELLPRIPHAAMHVLPGTGHLSPLEAPAEVSRIIGQFVAAIENKSVACRSPDEVPAAFDAALNAGDLDAVLGLFSNQATMRMTNGEVVQESPGGLRAGLAQLLPLRPRIRNEVRRVLTSGDIALVLLDWTLNVTLPDGRDHEERGTATQVMEKGRDGGWRLRISNPAGLN</sequence>
<dbReference type="InterPro" id="IPR020802">
    <property type="entry name" value="TesA-like"/>
</dbReference>
<feature type="domain" description="Thioesterase TesA-like" evidence="2">
    <location>
        <begin position="29"/>
        <end position="221"/>
    </location>
</feature>
<dbReference type="PRINTS" id="PR00412">
    <property type="entry name" value="EPOXHYDRLASE"/>
</dbReference>
<dbReference type="InterPro" id="IPR032710">
    <property type="entry name" value="NTF2-like_dom_sf"/>
</dbReference>
<dbReference type="SUPFAM" id="SSF54427">
    <property type="entry name" value="NTF2-like"/>
    <property type="match status" value="1"/>
</dbReference>
<dbReference type="InterPro" id="IPR011944">
    <property type="entry name" value="Steroid_delta5-4_isomerase"/>
</dbReference>
<dbReference type="SUPFAM" id="SSF53474">
    <property type="entry name" value="alpha/beta-Hydrolases"/>
    <property type="match status" value="1"/>
</dbReference>
<dbReference type="SMART" id="SM00824">
    <property type="entry name" value="PKS_TE"/>
    <property type="match status" value="1"/>
</dbReference>
<evidence type="ECO:0000256" key="1">
    <source>
        <dbReference type="ARBA" id="ARBA00022801"/>
    </source>
</evidence>
<protein>
    <submittedName>
        <fullName evidence="3">Alpha/beta fold hydrolase</fullName>
    </submittedName>
</protein>
<dbReference type="Pfam" id="PF12680">
    <property type="entry name" value="SnoaL_2"/>
    <property type="match status" value="1"/>
</dbReference>
<dbReference type="NCBIfam" id="TIGR02246">
    <property type="entry name" value="SgcJ/EcaC family oxidoreductase"/>
    <property type="match status" value="1"/>
</dbReference>
<dbReference type="AlphaFoldDB" id="A0A7X2L9U3"/>
<dbReference type="Gene3D" id="3.10.450.50">
    <property type="match status" value="1"/>
</dbReference>
<dbReference type="InterPro" id="IPR050266">
    <property type="entry name" value="AB_hydrolase_sf"/>
</dbReference>
<reference evidence="3 4" key="1">
    <citation type="submission" date="2019-11" db="EMBL/GenBank/DDBJ databases">
        <title>Phenotypic characterization of an OXA-22 and OXA-60 co-producing Ralstonia pickettii clinical strain.</title>
        <authorList>
            <person name="He F."/>
        </authorList>
    </citation>
    <scope>NUCLEOTIDE SEQUENCE [LARGE SCALE GENOMIC DNA]</scope>
    <source>
        <strain evidence="3 4">PSLESD1</strain>
    </source>
</reference>
<dbReference type="PRINTS" id="PR00111">
    <property type="entry name" value="ABHYDROLASE"/>
</dbReference>
<dbReference type="GO" id="GO:0016787">
    <property type="term" value="F:hydrolase activity"/>
    <property type="evidence" value="ECO:0007669"/>
    <property type="project" value="UniProtKB-KW"/>
</dbReference>
<proteinExistence type="predicted"/>
<dbReference type="PANTHER" id="PTHR43798:SF31">
    <property type="entry name" value="AB HYDROLASE SUPERFAMILY PROTEIN YCLE"/>
    <property type="match status" value="1"/>
</dbReference>
<dbReference type="EMBL" id="WJYN01000001">
    <property type="protein sequence ID" value="MRS97502.1"/>
    <property type="molecule type" value="Genomic_DNA"/>
</dbReference>
<evidence type="ECO:0000313" key="3">
    <source>
        <dbReference type="EMBL" id="MRS97502.1"/>
    </source>
</evidence>
<dbReference type="InterPro" id="IPR029058">
    <property type="entry name" value="AB_hydrolase_fold"/>
</dbReference>
<evidence type="ECO:0000313" key="4">
    <source>
        <dbReference type="Proteomes" id="UP000441032"/>
    </source>
</evidence>
<dbReference type="InterPro" id="IPR000639">
    <property type="entry name" value="Epox_hydrolase-like"/>
</dbReference>
<keyword evidence="1 3" id="KW-0378">Hydrolase</keyword>
<dbReference type="Gene3D" id="3.40.50.1820">
    <property type="entry name" value="alpha/beta hydrolase"/>
    <property type="match status" value="1"/>
</dbReference>
<dbReference type="GO" id="GO:0016020">
    <property type="term" value="C:membrane"/>
    <property type="evidence" value="ECO:0007669"/>
    <property type="project" value="TreeGrafter"/>
</dbReference>
<organism evidence="3 4">
    <name type="scientific">Ralstonia pickettii</name>
    <name type="common">Burkholderia pickettii</name>
    <dbReference type="NCBI Taxonomy" id="329"/>
    <lineage>
        <taxon>Bacteria</taxon>
        <taxon>Pseudomonadati</taxon>
        <taxon>Pseudomonadota</taxon>
        <taxon>Betaproteobacteria</taxon>
        <taxon>Burkholderiales</taxon>
        <taxon>Burkholderiaceae</taxon>
        <taxon>Ralstonia</taxon>
    </lineage>
</organism>
<accession>A0A7X2L9U3</accession>